<keyword evidence="2" id="KW-1185">Reference proteome</keyword>
<proteinExistence type="predicted"/>
<sequence>MADFFQGEPKLNRRPQTLGFNWHGFKDMLGYFQIKPLRVSKQQIALFLTSGHVGICIGAAQ</sequence>
<comment type="caution">
    <text evidence="1">The sequence shown here is derived from an EMBL/GenBank/DDBJ whole genome shotgun (WGS) entry which is preliminary data.</text>
</comment>
<dbReference type="RefSeq" id="WP_350401195.1">
    <property type="nucleotide sequence ID" value="NZ_JBELOE010000136.1"/>
</dbReference>
<evidence type="ECO:0000313" key="2">
    <source>
        <dbReference type="Proteomes" id="UP001467690"/>
    </source>
</evidence>
<dbReference type="Proteomes" id="UP001467690">
    <property type="component" value="Unassembled WGS sequence"/>
</dbReference>
<name>A0ABV1RFA4_9ALTE</name>
<evidence type="ECO:0008006" key="3">
    <source>
        <dbReference type="Google" id="ProtNLM"/>
    </source>
</evidence>
<protein>
    <recommendedName>
        <fullName evidence="3">Transposase</fullName>
    </recommendedName>
</protein>
<organism evidence="1 2">
    <name type="scientific">Catenovulum sediminis</name>
    <dbReference type="NCBI Taxonomy" id="1740262"/>
    <lineage>
        <taxon>Bacteria</taxon>
        <taxon>Pseudomonadati</taxon>
        <taxon>Pseudomonadota</taxon>
        <taxon>Gammaproteobacteria</taxon>
        <taxon>Alteromonadales</taxon>
        <taxon>Alteromonadaceae</taxon>
        <taxon>Catenovulum</taxon>
    </lineage>
</organism>
<reference evidence="1 2" key="1">
    <citation type="submission" date="2024-06" db="EMBL/GenBank/DDBJ databases">
        <authorList>
            <person name="Chen R.Y."/>
        </authorList>
    </citation>
    <scope>NUCLEOTIDE SEQUENCE [LARGE SCALE GENOMIC DNA]</scope>
    <source>
        <strain evidence="1 2">D2</strain>
    </source>
</reference>
<accession>A0ABV1RFA4</accession>
<dbReference type="EMBL" id="JBELOE010000136">
    <property type="protein sequence ID" value="MER2491601.1"/>
    <property type="molecule type" value="Genomic_DNA"/>
</dbReference>
<gene>
    <name evidence="1" type="ORF">ABS311_06870</name>
</gene>
<evidence type="ECO:0000313" key="1">
    <source>
        <dbReference type="EMBL" id="MER2491601.1"/>
    </source>
</evidence>